<reference evidence="1 2" key="1">
    <citation type="submission" date="2024-02" db="EMBL/GenBank/DDBJ databases">
        <title>Discinaceae phylogenomics.</title>
        <authorList>
            <person name="Dirks A.C."/>
            <person name="James T.Y."/>
        </authorList>
    </citation>
    <scope>NUCLEOTIDE SEQUENCE [LARGE SCALE GENOMIC DNA]</scope>
    <source>
        <strain evidence="1 2">ACD0624</strain>
    </source>
</reference>
<proteinExistence type="predicted"/>
<accession>A0ABR3GF45</accession>
<evidence type="ECO:0000313" key="1">
    <source>
        <dbReference type="EMBL" id="KAL0634582.1"/>
    </source>
</evidence>
<dbReference type="EMBL" id="JBBBZM010000090">
    <property type="protein sequence ID" value="KAL0634582.1"/>
    <property type="molecule type" value="Genomic_DNA"/>
</dbReference>
<keyword evidence="2" id="KW-1185">Reference proteome</keyword>
<evidence type="ECO:0000313" key="2">
    <source>
        <dbReference type="Proteomes" id="UP001447188"/>
    </source>
</evidence>
<gene>
    <name evidence="1" type="ORF">Q9L58_006469</name>
</gene>
<comment type="caution">
    <text evidence="1">The sequence shown here is derived from an EMBL/GenBank/DDBJ whole genome shotgun (WGS) entry which is preliminary data.</text>
</comment>
<name>A0ABR3GF45_9PEZI</name>
<sequence length="289" mass="32917">MEFTLLKKLSPDILLLIMKSVPDFGTLNSLVRSSRLFRHLLEVNEYGICGAISKKLFGPLWGDARQLLFLQHELKRNSEIEWDIRKLFEPSGGGDELGVGILSGGTKVGIAESVEFLKYAEKINLGEGKLILQAGEAGEYVYNYPSVDIMRTDRAVLRLWSLLLTCGPDWVEERAMMLHHNHKISHYADSEGVMETHTSYERQNSKTSLCYSLGDLEDMWTISYAAWYIWSGFPGTIKEGGAHYWEVWEGRDDTMVQLKAEVYLWNKIVECREALTQAKGSRPGYQHSE</sequence>
<organism evidence="1 2">
    <name type="scientific">Discina gigas</name>
    <dbReference type="NCBI Taxonomy" id="1032678"/>
    <lineage>
        <taxon>Eukaryota</taxon>
        <taxon>Fungi</taxon>
        <taxon>Dikarya</taxon>
        <taxon>Ascomycota</taxon>
        <taxon>Pezizomycotina</taxon>
        <taxon>Pezizomycetes</taxon>
        <taxon>Pezizales</taxon>
        <taxon>Discinaceae</taxon>
        <taxon>Discina</taxon>
    </lineage>
</organism>
<protein>
    <recommendedName>
        <fullName evidence="3">F-box domain-containing protein</fullName>
    </recommendedName>
</protein>
<dbReference type="Proteomes" id="UP001447188">
    <property type="component" value="Unassembled WGS sequence"/>
</dbReference>
<evidence type="ECO:0008006" key="3">
    <source>
        <dbReference type="Google" id="ProtNLM"/>
    </source>
</evidence>